<sequence>MGWGYFFILPQLFGVLVFVLYPLGYVLVLSLLEWDGLGDRTFVGLSNYATELTNPDFLNALSNTVYYTAMTVPTTVILSLMAALALNKLRFKNFFRVLYFAPVVTSAVSAGVVWLWVYNPDFGLINTYLQVWFGVTGPQWMLDPNYVMPSIAIMSVWLGMGFNIVIFLAGLQGIPAVFYEAAKIDGANRWQIFWSITLPLLSPTTFFIFVIAIINSFQVFDQVFIMTFDGGPANSAVTMVTYLRDLAFVDFVYGRSSAVAVILFALILMFTLLQFRIQRRWVHYD</sequence>
<evidence type="ECO:0000256" key="5">
    <source>
        <dbReference type="ARBA" id="ARBA00022989"/>
    </source>
</evidence>
<name>A0A6G8QFE5_9ACTN</name>
<keyword evidence="6 7" id="KW-0472">Membrane</keyword>
<evidence type="ECO:0000256" key="2">
    <source>
        <dbReference type="ARBA" id="ARBA00022448"/>
    </source>
</evidence>
<dbReference type="GO" id="GO:0055085">
    <property type="term" value="P:transmembrane transport"/>
    <property type="evidence" value="ECO:0007669"/>
    <property type="project" value="InterPro"/>
</dbReference>
<feature type="transmembrane region" description="Helical" evidence="7">
    <location>
        <begin position="12"/>
        <end position="32"/>
    </location>
</feature>
<dbReference type="AlphaFoldDB" id="A0A6G8QFE5"/>
<dbReference type="CDD" id="cd06261">
    <property type="entry name" value="TM_PBP2"/>
    <property type="match status" value="1"/>
</dbReference>
<dbReference type="GO" id="GO:0005886">
    <property type="term" value="C:plasma membrane"/>
    <property type="evidence" value="ECO:0007669"/>
    <property type="project" value="UniProtKB-SubCell"/>
</dbReference>
<dbReference type="Gene3D" id="1.10.3720.10">
    <property type="entry name" value="MetI-like"/>
    <property type="match status" value="1"/>
</dbReference>
<dbReference type="InterPro" id="IPR051393">
    <property type="entry name" value="ABC_transporter_permease"/>
</dbReference>
<evidence type="ECO:0000256" key="3">
    <source>
        <dbReference type="ARBA" id="ARBA00022475"/>
    </source>
</evidence>
<dbReference type="InterPro" id="IPR000515">
    <property type="entry name" value="MetI-like"/>
</dbReference>
<organism evidence="9 10">
    <name type="scientific">Rubrobacter tropicus</name>
    <dbReference type="NCBI Taxonomy" id="2653851"/>
    <lineage>
        <taxon>Bacteria</taxon>
        <taxon>Bacillati</taxon>
        <taxon>Actinomycetota</taxon>
        <taxon>Rubrobacteria</taxon>
        <taxon>Rubrobacterales</taxon>
        <taxon>Rubrobacteraceae</taxon>
        <taxon>Rubrobacter</taxon>
    </lineage>
</organism>
<gene>
    <name evidence="9" type="ORF">GBA63_13215</name>
</gene>
<comment type="subcellular location">
    <subcellularLocation>
        <location evidence="1 7">Cell membrane</location>
        <topology evidence="1 7">Multi-pass membrane protein</topology>
    </subcellularLocation>
</comment>
<accession>A0A6G8QFE5</accession>
<keyword evidence="4 7" id="KW-0812">Transmembrane</keyword>
<evidence type="ECO:0000256" key="1">
    <source>
        <dbReference type="ARBA" id="ARBA00004651"/>
    </source>
</evidence>
<feature type="transmembrane region" description="Helical" evidence="7">
    <location>
        <begin position="146"/>
        <end position="171"/>
    </location>
</feature>
<feature type="transmembrane region" description="Helical" evidence="7">
    <location>
        <begin position="98"/>
        <end position="117"/>
    </location>
</feature>
<evidence type="ECO:0000259" key="8">
    <source>
        <dbReference type="PROSITE" id="PS50928"/>
    </source>
</evidence>
<dbReference type="InterPro" id="IPR035906">
    <property type="entry name" value="MetI-like_sf"/>
</dbReference>
<dbReference type="Pfam" id="PF00528">
    <property type="entry name" value="BPD_transp_1"/>
    <property type="match status" value="1"/>
</dbReference>
<dbReference type="EMBL" id="CP045119">
    <property type="protein sequence ID" value="QIN85180.1"/>
    <property type="molecule type" value="Genomic_DNA"/>
</dbReference>
<evidence type="ECO:0000256" key="4">
    <source>
        <dbReference type="ARBA" id="ARBA00022692"/>
    </source>
</evidence>
<feature type="domain" description="ABC transmembrane type-1" evidence="8">
    <location>
        <begin position="61"/>
        <end position="274"/>
    </location>
</feature>
<comment type="similarity">
    <text evidence="7">Belongs to the binding-protein-dependent transport system permease family.</text>
</comment>
<keyword evidence="10" id="KW-1185">Reference proteome</keyword>
<keyword evidence="5 7" id="KW-1133">Transmembrane helix</keyword>
<dbReference type="Proteomes" id="UP000501452">
    <property type="component" value="Chromosome"/>
</dbReference>
<dbReference type="PROSITE" id="PS50928">
    <property type="entry name" value="ABC_TM1"/>
    <property type="match status" value="1"/>
</dbReference>
<feature type="transmembrane region" description="Helical" evidence="7">
    <location>
        <begin position="252"/>
        <end position="273"/>
    </location>
</feature>
<dbReference type="PANTHER" id="PTHR30193:SF37">
    <property type="entry name" value="INNER MEMBRANE ABC TRANSPORTER PERMEASE PROTEIN YCJO"/>
    <property type="match status" value="1"/>
</dbReference>
<dbReference type="KEGG" id="rub:GBA63_13215"/>
<evidence type="ECO:0000256" key="7">
    <source>
        <dbReference type="RuleBase" id="RU363032"/>
    </source>
</evidence>
<protein>
    <submittedName>
        <fullName evidence="9">ABC transporter permease subunit</fullName>
    </submittedName>
</protein>
<reference evidence="9 10" key="1">
    <citation type="submission" date="2019-10" db="EMBL/GenBank/DDBJ databases">
        <title>Rubrobacter sp nov SCSIO 52090 isolated from a deep-sea sediment in the South China Sea.</title>
        <authorList>
            <person name="Chen R.W."/>
        </authorList>
    </citation>
    <scope>NUCLEOTIDE SEQUENCE [LARGE SCALE GENOMIC DNA]</scope>
    <source>
        <strain evidence="9 10">SCSIO 52909</strain>
    </source>
</reference>
<feature type="transmembrane region" description="Helical" evidence="7">
    <location>
        <begin position="192"/>
        <end position="214"/>
    </location>
</feature>
<keyword evidence="3" id="KW-1003">Cell membrane</keyword>
<dbReference type="PANTHER" id="PTHR30193">
    <property type="entry name" value="ABC TRANSPORTER PERMEASE PROTEIN"/>
    <property type="match status" value="1"/>
</dbReference>
<evidence type="ECO:0000313" key="10">
    <source>
        <dbReference type="Proteomes" id="UP000501452"/>
    </source>
</evidence>
<dbReference type="SUPFAM" id="SSF161098">
    <property type="entry name" value="MetI-like"/>
    <property type="match status" value="1"/>
</dbReference>
<feature type="transmembrane region" description="Helical" evidence="7">
    <location>
        <begin position="65"/>
        <end position="86"/>
    </location>
</feature>
<evidence type="ECO:0000313" key="9">
    <source>
        <dbReference type="EMBL" id="QIN85180.1"/>
    </source>
</evidence>
<proteinExistence type="inferred from homology"/>
<evidence type="ECO:0000256" key="6">
    <source>
        <dbReference type="ARBA" id="ARBA00023136"/>
    </source>
</evidence>
<keyword evidence="2 7" id="KW-0813">Transport</keyword>